<reference evidence="4" key="1">
    <citation type="submission" date="2018-07" db="EMBL/GenBank/DDBJ databases">
        <authorList>
            <consortium name="GenomeTrakr network: Whole genome sequencing for foodborne pathogen traceback"/>
        </authorList>
    </citation>
    <scope>NUCLEOTIDE SEQUENCE</scope>
    <source>
        <strain evidence="2">CFSAN024006</strain>
        <strain evidence="1">CFSAN024009</strain>
        <strain evidence="4">CFSAN024046</strain>
        <strain evidence="3">CFSAN024048</strain>
    </source>
</reference>
<accession>A0A5U2RDX4</accession>
<dbReference type="EMBL" id="AAGKUD010000026">
    <property type="protein sequence ID" value="EBP1480702.1"/>
    <property type="molecule type" value="Genomic_DNA"/>
</dbReference>
<proteinExistence type="predicted"/>
<dbReference type="EMBL" id="AAGKTI010000023">
    <property type="protein sequence ID" value="EBP1377872.1"/>
    <property type="molecule type" value="Genomic_DNA"/>
</dbReference>
<evidence type="ECO:0000313" key="3">
    <source>
        <dbReference type="EMBL" id="EBP1480702.1"/>
    </source>
</evidence>
<evidence type="ECO:0000313" key="1">
    <source>
        <dbReference type="EMBL" id="EBP1265435.1"/>
    </source>
</evidence>
<comment type="caution">
    <text evidence="4">The sequence shown here is derived from an EMBL/GenBank/DDBJ whole genome shotgun (WGS) entry which is preliminary data.</text>
</comment>
<dbReference type="EMBL" id="AAGKVE010000020">
    <property type="protein sequence ID" value="EBP1585868.1"/>
    <property type="molecule type" value="Genomic_DNA"/>
</dbReference>
<dbReference type="AlphaFoldDB" id="A0A5U2RDX4"/>
<organism evidence="4">
    <name type="scientific">Salmonella enterica</name>
    <name type="common">Salmonella choleraesuis</name>
    <dbReference type="NCBI Taxonomy" id="28901"/>
    <lineage>
        <taxon>Bacteria</taxon>
        <taxon>Pseudomonadati</taxon>
        <taxon>Pseudomonadota</taxon>
        <taxon>Gammaproteobacteria</taxon>
        <taxon>Enterobacterales</taxon>
        <taxon>Enterobacteriaceae</taxon>
        <taxon>Salmonella</taxon>
    </lineage>
</organism>
<gene>
    <name evidence="2" type="ORF">LR93_21165</name>
    <name evidence="1" type="ORF">LS49_04770</name>
    <name evidence="4" type="ORF">MA91_21340</name>
    <name evidence="3" type="ORF">MB12_21285</name>
</gene>
<evidence type="ECO:0000313" key="4">
    <source>
        <dbReference type="EMBL" id="EBP1585868.1"/>
    </source>
</evidence>
<name>A0A5U2RDX4_SALER</name>
<evidence type="ECO:0000313" key="2">
    <source>
        <dbReference type="EMBL" id="EBP1377872.1"/>
    </source>
</evidence>
<dbReference type="EMBL" id="AAGKSP010000002">
    <property type="protein sequence ID" value="EBP1265435.1"/>
    <property type="molecule type" value="Genomic_DNA"/>
</dbReference>
<sequence>MNNRPDTAAGERYQAIRCRMATQAPYPAVPTSGTAGGILLQKANYRRQESVHPARPINMGSFPLFMPSSF</sequence>
<protein>
    <submittedName>
        <fullName evidence="4">Uncharacterized protein</fullName>
    </submittedName>
</protein>